<gene>
    <name evidence="1" type="ORF">LEP1GSC158_0596</name>
</gene>
<organism evidence="1 2">
    <name type="scientific">Leptospira interrogans serovar Zanoni str. LT2156</name>
    <dbReference type="NCBI Taxonomy" id="1001601"/>
    <lineage>
        <taxon>Bacteria</taxon>
        <taxon>Pseudomonadati</taxon>
        <taxon>Spirochaetota</taxon>
        <taxon>Spirochaetia</taxon>
        <taxon>Leptospirales</taxon>
        <taxon>Leptospiraceae</taxon>
        <taxon>Leptospira</taxon>
    </lineage>
</organism>
<name>M6HAZ2_LEPIR</name>
<dbReference type="EMBL" id="AFMF02000036">
    <property type="protein sequence ID" value="EMM94265.1"/>
    <property type="molecule type" value="Genomic_DNA"/>
</dbReference>
<dbReference type="AlphaFoldDB" id="M6HAZ2"/>
<reference evidence="1 2" key="1">
    <citation type="submission" date="2013-01" db="EMBL/GenBank/DDBJ databases">
        <authorList>
            <person name="Harkins D.M."/>
            <person name="Durkin A.S."/>
            <person name="Brinkac L.M."/>
            <person name="Haft D.H."/>
            <person name="Selengut J.D."/>
            <person name="Sanka R."/>
            <person name="DePew J."/>
            <person name="Purushe J."/>
            <person name="Tulsiani S.M."/>
            <person name="Graham G.C."/>
            <person name="Burns M.-A."/>
            <person name="Dohnt M.F."/>
            <person name="Smythe L.D."/>
            <person name="McKay D.B."/>
            <person name="Craig S.B."/>
            <person name="Vinetz J.M."/>
            <person name="Sutton G.G."/>
            <person name="Nierman W.C."/>
            <person name="Fouts D.E."/>
        </authorList>
    </citation>
    <scope>NUCLEOTIDE SEQUENCE [LARGE SCALE GENOMIC DNA]</scope>
    <source>
        <strain evidence="1 2">LT2156</strain>
    </source>
</reference>
<comment type="caution">
    <text evidence="1">The sequence shown here is derived from an EMBL/GenBank/DDBJ whole genome shotgun (WGS) entry which is preliminary data.</text>
</comment>
<dbReference type="Proteomes" id="UP000012089">
    <property type="component" value="Unassembled WGS sequence"/>
</dbReference>
<accession>M6HAZ2</accession>
<protein>
    <submittedName>
        <fullName evidence="1">Uncharacterized protein</fullName>
    </submittedName>
</protein>
<evidence type="ECO:0000313" key="2">
    <source>
        <dbReference type="Proteomes" id="UP000012089"/>
    </source>
</evidence>
<proteinExistence type="predicted"/>
<evidence type="ECO:0000313" key="1">
    <source>
        <dbReference type="EMBL" id="EMM94265.1"/>
    </source>
</evidence>
<sequence>MRRGEDFAHFFESSDLENATVFCQFARVGSNRRQESKEYFETQIDLSGYWIRKSTMETDLLSPGTYQYDVLVKRNDPVWKTHVKNSIEYGGILVIE</sequence>